<dbReference type="Proteomes" id="UP000048965">
    <property type="component" value="Unassembled WGS sequence"/>
</dbReference>
<evidence type="ECO:0000313" key="1">
    <source>
        <dbReference type="EMBL" id="GAO10874.1"/>
    </source>
</evidence>
<sequence>MTDSSAPRIEINGRGTEADPLLFEMLSGQGHFTAMQVRGGRVRGLDLHLKRLDAATRELFGVELDGELVRGRIRHALRERSQDAAVRVYVYHPEPGDGPVTVVTVRPPVPEPEAAKRLRSVAYQRPAAHLKHLGGFGQRYHLDRVRQEAYDEALLVAPDGAVAEGATTNIGFIAGATIVWPDAPALQGTTMLVLRQELDRAGIPWTQRPVHTDDLASFDGAFVSNSQGVAAVSAIDDTRYPADTELVRTVRSLYGAAPWDEI</sequence>
<evidence type="ECO:0008006" key="3">
    <source>
        <dbReference type="Google" id="ProtNLM"/>
    </source>
</evidence>
<comment type="caution">
    <text evidence="1">The sequence shown here is derived from an EMBL/GenBank/DDBJ whole genome shotgun (WGS) entry which is preliminary data.</text>
</comment>
<dbReference type="EMBL" id="BBNO01000007">
    <property type="protein sequence ID" value="GAO10874.1"/>
    <property type="molecule type" value="Genomic_DNA"/>
</dbReference>
<gene>
    <name evidence="1" type="ORF">TPA0598_07_05980</name>
</gene>
<dbReference type="InterPro" id="IPR001544">
    <property type="entry name" value="Aminotrans_IV"/>
</dbReference>
<dbReference type="InterPro" id="IPR036038">
    <property type="entry name" value="Aminotransferase-like"/>
</dbReference>
<protein>
    <recommendedName>
        <fullName evidence="3">Aminotransferase</fullName>
    </recommendedName>
</protein>
<dbReference type="OrthoDB" id="8912228at2"/>
<dbReference type="GO" id="GO:0003824">
    <property type="term" value="F:catalytic activity"/>
    <property type="evidence" value="ECO:0007669"/>
    <property type="project" value="InterPro"/>
</dbReference>
<keyword evidence="2" id="KW-1185">Reference proteome</keyword>
<name>A0A0P4RCJ0_9ACTN</name>
<dbReference type="Gene3D" id="3.30.470.10">
    <property type="match status" value="1"/>
</dbReference>
<dbReference type="Gene3D" id="3.20.10.10">
    <property type="entry name" value="D-amino Acid Aminotransferase, subunit A, domain 2"/>
    <property type="match status" value="1"/>
</dbReference>
<dbReference type="RefSeq" id="WP_042158938.1">
    <property type="nucleotide sequence ID" value="NZ_BBNO01000007.1"/>
</dbReference>
<dbReference type="Pfam" id="PF01063">
    <property type="entry name" value="Aminotran_4"/>
    <property type="match status" value="1"/>
</dbReference>
<dbReference type="InterPro" id="IPR043132">
    <property type="entry name" value="BCAT-like_C"/>
</dbReference>
<reference evidence="1 2" key="2">
    <citation type="journal article" date="2015" name="Stand. Genomic Sci.">
        <title>Draft genome sequence of marine-derived Streptomyces sp. TP-A0598, a producer of anti-MRSA antibiotic lydicamycins.</title>
        <authorList>
            <person name="Komaki H."/>
            <person name="Ichikawa N."/>
            <person name="Hosoyama A."/>
            <person name="Fujita N."/>
            <person name="Igarashi Y."/>
        </authorList>
    </citation>
    <scope>NUCLEOTIDE SEQUENCE [LARGE SCALE GENOMIC DNA]</scope>
    <source>
        <strain evidence="1 2">NBRC 110027</strain>
    </source>
</reference>
<organism evidence="1 2">
    <name type="scientific">Streptomyces lydicamycinicus</name>
    <dbReference type="NCBI Taxonomy" id="1546107"/>
    <lineage>
        <taxon>Bacteria</taxon>
        <taxon>Bacillati</taxon>
        <taxon>Actinomycetota</taxon>
        <taxon>Actinomycetes</taxon>
        <taxon>Kitasatosporales</taxon>
        <taxon>Streptomycetaceae</taxon>
        <taxon>Streptomyces</taxon>
    </lineage>
</organism>
<proteinExistence type="predicted"/>
<dbReference type="AlphaFoldDB" id="A0A0P4RCJ0"/>
<reference evidence="2" key="1">
    <citation type="submission" date="2014-09" db="EMBL/GenBank/DDBJ databases">
        <title>Whole genome shotgun sequence of Streptomyces sp. NBRC 110027.</title>
        <authorList>
            <person name="Komaki H."/>
            <person name="Ichikawa N."/>
            <person name="Katano-Makiyama Y."/>
            <person name="Hosoyama A."/>
            <person name="Hashimoto M."/>
            <person name="Uohara A."/>
            <person name="Kitahashi Y."/>
            <person name="Ohji S."/>
            <person name="Kimura A."/>
            <person name="Yamazoe A."/>
            <person name="Igarashi Y."/>
            <person name="Fujita N."/>
        </authorList>
    </citation>
    <scope>NUCLEOTIDE SEQUENCE [LARGE SCALE GENOMIC DNA]</scope>
    <source>
        <strain evidence="2">NBRC 110027</strain>
    </source>
</reference>
<evidence type="ECO:0000313" key="2">
    <source>
        <dbReference type="Proteomes" id="UP000048965"/>
    </source>
</evidence>
<dbReference type="NCBIfam" id="NF006734">
    <property type="entry name" value="PRK09266.1"/>
    <property type="match status" value="1"/>
</dbReference>
<accession>A0A0P4RCJ0</accession>
<dbReference type="InterPro" id="IPR043131">
    <property type="entry name" value="BCAT-like_N"/>
</dbReference>
<dbReference type="SUPFAM" id="SSF56752">
    <property type="entry name" value="D-aminoacid aminotransferase-like PLP-dependent enzymes"/>
    <property type="match status" value="1"/>
</dbReference>